<accession>A0ACC2TR95</accession>
<comment type="caution">
    <text evidence="1">The sequence shown here is derived from an EMBL/GenBank/DDBJ whole genome shotgun (WGS) entry which is preliminary data.</text>
</comment>
<protein>
    <submittedName>
        <fullName evidence="1">Uncharacterized protein</fullName>
    </submittedName>
</protein>
<sequence length="218" mass="24766">MKLLNHLSYRRLTFPTPHIAKLFHITTSKITPLHRDNRLVVTNSSLDSAFTSAKGHIYISKKLLDLATPLELNCFILTLQFIHLQFNRPWLIHALNSQLETFLVTLCNHHPKEFPCAISETYASQGAAGTLLHYFNQNHYSENPTNSYRPKAEEMFDTIQATLCTSHPLKGSSPFLYTAIKKSISLNSSYHRPRSAISTIPSHAISILTYRSLISIPY</sequence>
<organism evidence="1 2">
    <name type="scientific">Entomophthora muscae</name>
    <dbReference type="NCBI Taxonomy" id="34485"/>
    <lineage>
        <taxon>Eukaryota</taxon>
        <taxon>Fungi</taxon>
        <taxon>Fungi incertae sedis</taxon>
        <taxon>Zoopagomycota</taxon>
        <taxon>Entomophthoromycotina</taxon>
        <taxon>Entomophthoromycetes</taxon>
        <taxon>Entomophthorales</taxon>
        <taxon>Entomophthoraceae</taxon>
        <taxon>Entomophthora</taxon>
    </lineage>
</organism>
<proteinExistence type="predicted"/>
<evidence type="ECO:0000313" key="1">
    <source>
        <dbReference type="EMBL" id="KAJ9077213.1"/>
    </source>
</evidence>
<dbReference type="EMBL" id="QTSX02002213">
    <property type="protein sequence ID" value="KAJ9077213.1"/>
    <property type="molecule type" value="Genomic_DNA"/>
</dbReference>
<name>A0ACC2TR95_9FUNG</name>
<keyword evidence="2" id="KW-1185">Reference proteome</keyword>
<dbReference type="Proteomes" id="UP001165960">
    <property type="component" value="Unassembled WGS sequence"/>
</dbReference>
<gene>
    <name evidence="1" type="ORF">DSO57_1018905</name>
</gene>
<reference evidence="1" key="1">
    <citation type="submission" date="2022-04" db="EMBL/GenBank/DDBJ databases">
        <title>Genome of the entomopathogenic fungus Entomophthora muscae.</title>
        <authorList>
            <person name="Elya C."/>
            <person name="Lovett B.R."/>
            <person name="Lee E."/>
            <person name="Macias A.M."/>
            <person name="Hajek A.E."/>
            <person name="De Bivort B.L."/>
            <person name="Kasson M.T."/>
            <person name="De Fine Licht H.H."/>
            <person name="Stajich J.E."/>
        </authorList>
    </citation>
    <scope>NUCLEOTIDE SEQUENCE</scope>
    <source>
        <strain evidence="1">Berkeley</strain>
    </source>
</reference>
<evidence type="ECO:0000313" key="2">
    <source>
        <dbReference type="Proteomes" id="UP001165960"/>
    </source>
</evidence>